<dbReference type="Proteomes" id="UP000199138">
    <property type="component" value="Unassembled WGS sequence"/>
</dbReference>
<dbReference type="InterPro" id="IPR007497">
    <property type="entry name" value="SIMPL/DUF541"/>
</dbReference>
<protein>
    <recommendedName>
        <fullName evidence="3">SIMPL domain-containing protein</fullName>
    </recommendedName>
</protein>
<dbReference type="InterPro" id="IPR052022">
    <property type="entry name" value="26kDa_periplasmic_antigen"/>
</dbReference>
<proteinExistence type="predicted"/>
<dbReference type="Pfam" id="PF04402">
    <property type="entry name" value="SIMPL"/>
    <property type="match status" value="1"/>
</dbReference>
<dbReference type="STRING" id="1224947.SAMN05216480_10332"/>
<dbReference type="Gene3D" id="3.30.110.170">
    <property type="entry name" value="Protein of unknown function (DUF541), domain 1"/>
    <property type="match status" value="1"/>
</dbReference>
<keyword evidence="2" id="KW-1185">Reference proteome</keyword>
<evidence type="ECO:0000313" key="2">
    <source>
        <dbReference type="Proteomes" id="UP000199138"/>
    </source>
</evidence>
<evidence type="ECO:0008006" key="3">
    <source>
        <dbReference type="Google" id="ProtNLM"/>
    </source>
</evidence>
<gene>
    <name evidence="1" type="ORF">SAMN05216480_10332</name>
</gene>
<dbReference type="PANTHER" id="PTHR34387:SF1">
    <property type="entry name" value="PERIPLASMIC IMMUNOGENIC PROTEIN"/>
    <property type="match status" value="1"/>
</dbReference>
<dbReference type="EMBL" id="FPBK01000003">
    <property type="protein sequence ID" value="SFU41988.1"/>
    <property type="molecule type" value="Genomic_DNA"/>
</dbReference>
<evidence type="ECO:0000313" key="1">
    <source>
        <dbReference type="EMBL" id="SFU41988.1"/>
    </source>
</evidence>
<dbReference type="AlphaFoldDB" id="A0A1I7G0J1"/>
<organism evidence="1 2">
    <name type="scientific">Pustulibacterium marinum</name>
    <dbReference type="NCBI Taxonomy" id="1224947"/>
    <lineage>
        <taxon>Bacteria</taxon>
        <taxon>Pseudomonadati</taxon>
        <taxon>Bacteroidota</taxon>
        <taxon>Flavobacteriia</taxon>
        <taxon>Flavobacteriales</taxon>
        <taxon>Flavobacteriaceae</taxon>
        <taxon>Pustulibacterium</taxon>
    </lineage>
</organism>
<accession>A0A1I7G0J1</accession>
<name>A0A1I7G0J1_9FLAO</name>
<dbReference type="PANTHER" id="PTHR34387">
    <property type="entry name" value="SLR1258 PROTEIN"/>
    <property type="match status" value="1"/>
</dbReference>
<reference evidence="1 2" key="1">
    <citation type="submission" date="2016-10" db="EMBL/GenBank/DDBJ databases">
        <authorList>
            <person name="de Groot N.N."/>
        </authorList>
    </citation>
    <scope>NUCLEOTIDE SEQUENCE [LARGE SCALE GENOMIC DNA]</scope>
    <source>
        <strain evidence="1 2">CGMCC 1.12333</strain>
    </source>
</reference>
<sequence length="281" mass="31743">MESNTQKGWRSSTLFAIMIALPNPTNTFTHQNTSLPHYVFHSIKESLSFIEKLESMKNLCYLLLLISSVTFAQEIDFNKRPHLETKATYTMEVAPDKITLGITLSETDSKGKVSLETLENKLQNVLRKNDIDIKTQLVLDDVSSDYQKYLLKKTDVEKEKTYQLILHDAVTTGAVLKDLEAEGIANIRLLKTEYEKEEELKITLRGKAVAKAKKQAEAMVGALDQKLGKAIYISDTSVNIGYYRTNYATNSVQLNENTNAPDVNFESIEVQASVTVYFELE</sequence>
<dbReference type="GO" id="GO:0006974">
    <property type="term" value="P:DNA damage response"/>
    <property type="evidence" value="ECO:0007669"/>
    <property type="project" value="TreeGrafter"/>
</dbReference>